<gene>
    <name evidence="5" type="ORF">GSTUAT00000576001</name>
</gene>
<evidence type="ECO:0000256" key="3">
    <source>
        <dbReference type="SAM" id="MobiDB-lite"/>
    </source>
</evidence>
<dbReference type="EMBL" id="LN890948">
    <property type="protein sequence ID" value="CUS15319.1"/>
    <property type="molecule type" value="Genomic_DNA"/>
</dbReference>
<dbReference type="InterPro" id="IPR050145">
    <property type="entry name" value="Centrin_CML-like"/>
</dbReference>
<organism evidence="5 6">
    <name type="scientific">Tuber aestivum</name>
    <name type="common">summer truffle</name>
    <dbReference type="NCBI Taxonomy" id="59557"/>
    <lineage>
        <taxon>Eukaryota</taxon>
        <taxon>Fungi</taxon>
        <taxon>Dikarya</taxon>
        <taxon>Ascomycota</taxon>
        <taxon>Pezizomycotina</taxon>
        <taxon>Pezizomycetes</taxon>
        <taxon>Pezizales</taxon>
        <taxon>Tuberaceae</taxon>
        <taxon>Tuber</taxon>
    </lineage>
</organism>
<dbReference type="PROSITE" id="PS00018">
    <property type="entry name" value="EF_HAND_1"/>
    <property type="match status" value="2"/>
</dbReference>
<dbReference type="AlphaFoldDB" id="A0A292Q6D8"/>
<feature type="compositionally biased region" description="Gly residues" evidence="3">
    <location>
        <begin position="45"/>
        <end position="63"/>
    </location>
</feature>
<evidence type="ECO:0000313" key="6">
    <source>
        <dbReference type="Proteomes" id="UP001412239"/>
    </source>
</evidence>
<evidence type="ECO:0000256" key="2">
    <source>
        <dbReference type="ARBA" id="ARBA00022837"/>
    </source>
</evidence>
<feature type="region of interest" description="Disordered" evidence="3">
    <location>
        <begin position="1"/>
        <end position="90"/>
    </location>
</feature>
<dbReference type="InterPro" id="IPR011992">
    <property type="entry name" value="EF-hand-dom_pair"/>
</dbReference>
<dbReference type="PANTHER" id="PTHR23050">
    <property type="entry name" value="CALCIUM BINDING PROTEIN"/>
    <property type="match status" value="1"/>
</dbReference>
<reference evidence="5" key="1">
    <citation type="submission" date="2015-10" db="EMBL/GenBank/DDBJ databases">
        <authorList>
            <person name="Regsiter A."/>
            <person name="william w."/>
        </authorList>
    </citation>
    <scope>NUCLEOTIDE SEQUENCE</scope>
    <source>
        <strain evidence="5">Montdore</strain>
    </source>
</reference>
<dbReference type="CDD" id="cd00051">
    <property type="entry name" value="EFh"/>
    <property type="match status" value="2"/>
</dbReference>
<dbReference type="Pfam" id="PF13499">
    <property type="entry name" value="EF-hand_7"/>
    <property type="match status" value="1"/>
</dbReference>
<accession>A0A292Q6D8</accession>
<dbReference type="Gene3D" id="1.10.238.10">
    <property type="entry name" value="EF-hand"/>
    <property type="match status" value="2"/>
</dbReference>
<keyword evidence="2" id="KW-0106">Calcium</keyword>
<dbReference type="FunFam" id="1.10.238.10:FF:000003">
    <property type="entry name" value="Calmodulin A"/>
    <property type="match status" value="1"/>
</dbReference>
<dbReference type="SMART" id="SM00054">
    <property type="entry name" value="EFh"/>
    <property type="match status" value="2"/>
</dbReference>
<feature type="compositionally biased region" description="Polar residues" evidence="3">
    <location>
        <begin position="1"/>
        <end position="14"/>
    </location>
</feature>
<feature type="domain" description="EF-hand" evidence="4">
    <location>
        <begin position="228"/>
        <end position="260"/>
    </location>
</feature>
<proteinExistence type="predicted"/>
<dbReference type="PROSITE" id="PS50222">
    <property type="entry name" value="EF_HAND_2"/>
    <property type="match status" value="2"/>
</dbReference>
<keyword evidence="6" id="KW-1185">Reference proteome</keyword>
<evidence type="ECO:0000256" key="1">
    <source>
        <dbReference type="ARBA" id="ARBA00022737"/>
    </source>
</evidence>
<dbReference type="InterPro" id="IPR002048">
    <property type="entry name" value="EF_hand_dom"/>
</dbReference>
<name>A0A292Q6D8_9PEZI</name>
<evidence type="ECO:0000313" key="5">
    <source>
        <dbReference type="EMBL" id="CUS15319.1"/>
    </source>
</evidence>
<dbReference type="InterPro" id="IPR018247">
    <property type="entry name" value="EF_Hand_1_Ca_BS"/>
</dbReference>
<dbReference type="SUPFAM" id="SSF47473">
    <property type="entry name" value="EF-hand"/>
    <property type="match status" value="1"/>
</dbReference>
<sequence>MFSAGPNNPRQGTAQPAGGRNRRAQGLRQSPPPTAGASSNPLGGSVLGGGLFGNTGGARGGTGHHQQRERDRDLTSQQQRPQERGTVVELSEEQRAEINEAFHLFDLDKDRMIDYHELKLKLRDQIQVAMKALGFDVPKPELLQILREHGTPGPGQQAQPGAQPSRLYVSQEAFTSIMTQKILERDPLDEILRAFDLFANAAGGGTGQESKIGIEDLRRVARELGETLEEEELRAMIEEFDIDNDGMISKEEFIAICRGE</sequence>
<protein>
    <recommendedName>
        <fullName evidence="4">EF-hand domain-containing protein</fullName>
    </recommendedName>
</protein>
<evidence type="ECO:0000259" key="4">
    <source>
        <dbReference type="PROSITE" id="PS50222"/>
    </source>
</evidence>
<dbReference type="GO" id="GO:0005509">
    <property type="term" value="F:calcium ion binding"/>
    <property type="evidence" value="ECO:0007669"/>
    <property type="project" value="InterPro"/>
</dbReference>
<keyword evidence="1" id="KW-0677">Repeat</keyword>
<dbReference type="Proteomes" id="UP001412239">
    <property type="component" value="Unassembled WGS sequence"/>
</dbReference>
<feature type="domain" description="EF-hand" evidence="4">
    <location>
        <begin position="93"/>
        <end position="128"/>
    </location>
</feature>